<dbReference type="InterPro" id="IPR050987">
    <property type="entry name" value="AtrR-like"/>
</dbReference>
<dbReference type="OrthoDB" id="3548654at2759"/>
<proteinExistence type="predicted"/>
<evidence type="ECO:0000313" key="4">
    <source>
        <dbReference type="Proteomes" id="UP000019804"/>
    </source>
</evidence>
<evidence type="ECO:0000313" key="3">
    <source>
        <dbReference type="EMBL" id="EYE94812.1"/>
    </source>
</evidence>
<dbReference type="GO" id="GO:0006351">
    <property type="term" value="P:DNA-templated transcription"/>
    <property type="evidence" value="ECO:0007669"/>
    <property type="project" value="InterPro"/>
</dbReference>
<dbReference type="SMART" id="SM00906">
    <property type="entry name" value="Fungal_trans"/>
    <property type="match status" value="1"/>
</dbReference>
<dbReference type="Proteomes" id="UP000019804">
    <property type="component" value="Unassembled WGS sequence"/>
</dbReference>
<dbReference type="STRING" id="1388766.A0A017SCY0"/>
<keyword evidence="4" id="KW-1185">Reference proteome</keyword>
<sequence>MPPREISERRLLSASKRVTRAYLNDLHERVATLQHRVNQPATSKSTPEQLANLTCDNATSLLPSADNQDQGLRFRHTTTTASRAQDGIEVKAPLTNPLAHHITDWVPGPLGRPVFMGTSSSWAFARRVLGMTHENLTGSPLFPDPDNLLFDDHVYDLKWDGNKANYPQDLFDVSNLPTPDFAKYLISSVKFHCGQLFYLFEESRFMEQLEVFQHNPAKESRSSPLWFCHYLLLLAFGKAFVVQSARSQGPIGAEHFIQAMQCMPDFSFFNDDPIEKIQVMCCAALYLHSIHSRGPAYRMIGSALRLALEHGMYTGMHGICLDEDYVQRSSLVWWTVYVLERRMSSLLGVPMAISEESISASFPSISRPIQGSNVLEMQVVLCQILAKVDLTVYGSEGRLDSRYLSATQSVLRDIAKVTEKLNSSFDLYTKGSTGGTSRVSAHLHILEHQCIILTTRPLLYIFLQSKLGQSDPALMHWLQAGTVKALLHICVESAQQILRILSNLLEQGILETFVPFDMDAASTSTISLLLAAAIDPSLLRDHSPWSQRAYAILGEMSIRGNLSARLIRSELKQLDDELTQLAMKENATAVLSASTHRGSREGNSPTVLVPPVALGEHSHSLELNFAESFGQHYEFSPSQLMELANSLDLNSLAWPLPCIQG</sequence>
<dbReference type="CDD" id="cd12148">
    <property type="entry name" value="fungal_TF_MHR"/>
    <property type="match status" value="1"/>
</dbReference>
<reference evidence="4" key="1">
    <citation type="journal article" date="2014" name="Nat. Commun.">
        <title>Genomic adaptations of the halophilic Dead Sea filamentous fungus Eurotium rubrum.</title>
        <authorList>
            <person name="Kis-Papo T."/>
            <person name="Weig A.R."/>
            <person name="Riley R."/>
            <person name="Persoh D."/>
            <person name="Salamov A."/>
            <person name="Sun H."/>
            <person name="Lipzen A."/>
            <person name="Wasser S.P."/>
            <person name="Rambold G."/>
            <person name="Grigoriev I.V."/>
            <person name="Nevo E."/>
        </authorList>
    </citation>
    <scope>NUCLEOTIDE SEQUENCE [LARGE SCALE GENOMIC DNA]</scope>
    <source>
        <strain evidence="4">CBS 135680</strain>
    </source>
</reference>
<feature type="domain" description="Xylanolytic transcriptional activator regulatory" evidence="2">
    <location>
        <begin position="296"/>
        <end position="369"/>
    </location>
</feature>
<name>A0A017SCY0_ASPRC</name>
<dbReference type="InterPro" id="IPR007219">
    <property type="entry name" value="XnlR_reg_dom"/>
</dbReference>
<evidence type="ECO:0000256" key="1">
    <source>
        <dbReference type="ARBA" id="ARBA00023242"/>
    </source>
</evidence>
<dbReference type="GO" id="GO:0008270">
    <property type="term" value="F:zinc ion binding"/>
    <property type="evidence" value="ECO:0007669"/>
    <property type="project" value="InterPro"/>
</dbReference>
<keyword evidence="1" id="KW-0539">Nucleus</keyword>
<dbReference type="PANTHER" id="PTHR46910">
    <property type="entry name" value="TRANSCRIPTION FACTOR PDR1"/>
    <property type="match status" value="1"/>
</dbReference>
<dbReference type="GO" id="GO:0003700">
    <property type="term" value="F:DNA-binding transcription factor activity"/>
    <property type="evidence" value="ECO:0007669"/>
    <property type="project" value="InterPro"/>
</dbReference>
<organism evidence="3 4">
    <name type="scientific">Aspergillus ruber (strain CBS 135680)</name>
    <dbReference type="NCBI Taxonomy" id="1388766"/>
    <lineage>
        <taxon>Eukaryota</taxon>
        <taxon>Fungi</taxon>
        <taxon>Dikarya</taxon>
        <taxon>Ascomycota</taxon>
        <taxon>Pezizomycotina</taxon>
        <taxon>Eurotiomycetes</taxon>
        <taxon>Eurotiomycetidae</taxon>
        <taxon>Eurotiales</taxon>
        <taxon>Aspergillaceae</taxon>
        <taxon>Aspergillus</taxon>
        <taxon>Aspergillus subgen. Aspergillus</taxon>
    </lineage>
</organism>
<dbReference type="GeneID" id="63699509"/>
<accession>A0A017SCY0</accession>
<dbReference type="PANTHER" id="PTHR46910:SF32">
    <property type="entry name" value="TRANSCRIPTION FACTOR DOMAIN-CONTAINING PROTEIN-RELATED"/>
    <property type="match status" value="1"/>
</dbReference>
<dbReference type="GO" id="GO:0003677">
    <property type="term" value="F:DNA binding"/>
    <property type="evidence" value="ECO:0007669"/>
    <property type="project" value="InterPro"/>
</dbReference>
<dbReference type="EMBL" id="KK088424">
    <property type="protein sequence ID" value="EYE94812.1"/>
    <property type="molecule type" value="Genomic_DNA"/>
</dbReference>
<gene>
    <name evidence="3" type="ORF">EURHEDRAFT_456898</name>
</gene>
<evidence type="ECO:0000259" key="2">
    <source>
        <dbReference type="SMART" id="SM00906"/>
    </source>
</evidence>
<dbReference type="AlphaFoldDB" id="A0A017SCY0"/>
<dbReference type="RefSeq" id="XP_040638500.1">
    <property type="nucleotide sequence ID" value="XM_040784385.1"/>
</dbReference>
<protein>
    <recommendedName>
        <fullName evidence="2">Xylanolytic transcriptional activator regulatory domain-containing protein</fullName>
    </recommendedName>
</protein>
<dbReference type="HOGENOM" id="CLU_006926_3_2_1"/>
<dbReference type="Pfam" id="PF04082">
    <property type="entry name" value="Fungal_trans"/>
    <property type="match status" value="1"/>
</dbReference>